<keyword evidence="9" id="KW-0106">Calcium</keyword>
<keyword evidence="5" id="KW-0399">Innate immunity</keyword>
<evidence type="ECO:0000256" key="21">
    <source>
        <dbReference type="SAM" id="SignalP"/>
    </source>
</evidence>
<evidence type="ECO:0000313" key="24">
    <source>
        <dbReference type="RefSeq" id="XP_007942184.1"/>
    </source>
</evidence>
<evidence type="ECO:0000256" key="14">
    <source>
        <dbReference type="ARBA" id="ARBA00023157"/>
    </source>
</evidence>
<dbReference type="InterPro" id="IPR036056">
    <property type="entry name" value="Fibrinogen-like_C"/>
</dbReference>
<evidence type="ECO:0000256" key="2">
    <source>
        <dbReference type="ARBA" id="ARBA00017850"/>
    </source>
</evidence>
<comment type="function">
    <text evidence="18">Cleaved by the protease thrombin to yield monomers which, together with fibrinogen beta (FGB) and fibrinogen gamma (FGG), polymerize to form an insoluble fibrin matrix. Fibrin has a major function in hemostasis as one of the primary components of blood clots. In addition, functions during the early stages of wound repair to stabilize the lesion and guide cell migration during re-epithelialization. Was originally thought to be essential for platelet aggregation, based on in vitro studies using anticoagulated blood. However, subsequent studies have shown that it is not absolutely required for thrombus formation in vivo. Enhances expression of SELP in activated platelets via an ITGB3-dependent pathway. Maternal fibrinogen is essential for successful pregnancy. Fibrin deposition is also associated with infection, where it protects against IFNG-mediated hemorrhage. May also facilitate the immune response via both innate and T-cell mediated pathways.</text>
</comment>
<accession>A0A8B7A2M2</accession>
<dbReference type="GO" id="GO:0005737">
    <property type="term" value="C:cytoplasm"/>
    <property type="evidence" value="ECO:0007669"/>
    <property type="project" value="UniProtKB-ARBA"/>
</dbReference>
<dbReference type="GO" id="GO:0005102">
    <property type="term" value="F:signaling receptor binding"/>
    <property type="evidence" value="ECO:0007669"/>
    <property type="project" value="InterPro"/>
</dbReference>
<dbReference type="FunFam" id="3.90.215.10:FF:000009">
    <property type="entry name" value="Fibrinogen alpha chain"/>
    <property type="match status" value="1"/>
</dbReference>
<evidence type="ECO:0000256" key="1">
    <source>
        <dbReference type="ARBA" id="ARBA00004613"/>
    </source>
</evidence>
<dbReference type="Pfam" id="PF08702">
    <property type="entry name" value="Fib_alpha"/>
    <property type="match status" value="1"/>
</dbReference>
<dbReference type="GO" id="GO:0042730">
    <property type="term" value="P:fibrinolysis"/>
    <property type="evidence" value="ECO:0007669"/>
    <property type="project" value="TreeGrafter"/>
</dbReference>
<evidence type="ECO:0000256" key="19">
    <source>
        <dbReference type="SAM" id="Coils"/>
    </source>
</evidence>
<dbReference type="CDD" id="cd00087">
    <property type="entry name" value="FReD"/>
    <property type="match status" value="1"/>
</dbReference>
<dbReference type="Gene3D" id="4.10.530.10">
    <property type="entry name" value="Gamma-fibrinogen Carboxyl Terminal Fragment, domain 2"/>
    <property type="match status" value="1"/>
</dbReference>
<dbReference type="GO" id="GO:0051258">
    <property type="term" value="P:protein polymerization"/>
    <property type="evidence" value="ECO:0007669"/>
    <property type="project" value="InterPro"/>
</dbReference>
<dbReference type="GO" id="GO:0005201">
    <property type="term" value="F:extracellular matrix structural constituent"/>
    <property type="evidence" value="ECO:0007669"/>
    <property type="project" value="TreeGrafter"/>
</dbReference>
<feature type="compositionally biased region" description="Basic and acidic residues" evidence="20">
    <location>
        <begin position="258"/>
        <end position="270"/>
    </location>
</feature>
<keyword evidence="15" id="KW-0325">Glycoprotein</keyword>
<dbReference type="RefSeq" id="XP_007942184.1">
    <property type="nucleotide sequence ID" value="XM_007943993.1"/>
</dbReference>
<dbReference type="GO" id="GO:0045087">
    <property type="term" value="P:innate immune response"/>
    <property type="evidence" value="ECO:0007669"/>
    <property type="project" value="UniProtKB-KW"/>
</dbReference>
<keyword evidence="7" id="KW-0479">Metal-binding</keyword>
<comment type="subcellular location">
    <subcellularLocation>
        <location evidence="1">Secreted</location>
    </subcellularLocation>
</comment>
<evidence type="ECO:0000256" key="17">
    <source>
        <dbReference type="ARBA" id="ARBA00025974"/>
    </source>
</evidence>
<dbReference type="Proteomes" id="UP000694850">
    <property type="component" value="Unplaced"/>
</dbReference>
<feature type="coiled-coil region" evidence="19">
    <location>
        <begin position="138"/>
        <end position="172"/>
    </location>
</feature>
<name>A0A8B7A2M2_ORYAF</name>
<dbReference type="InterPro" id="IPR021996">
    <property type="entry name" value="Fibrinogen_aC"/>
</dbReference>
<evidence type="ECO:0000259" key="22">
    <source>
        <dbReference type="PROSITE" id="PS51406"/>
    </source>
</evidence>
<keyword evidence="16" id="KW-0379">Hydroxylation</keyword>
<evidence type="ECO:0000256" key="4">
    <source>
        <dbReference type="ARBA" id="ARBA00022553"/>
    </source>
</evidence>
<evidence type="ECO:0000256" key="15">
    <source>
        <dbReference type="ARBA" id="ARBA00023180"/>
    </source>
</evidence>
<dbReference type="SMART" id="SM00186">
    <property type="entry name" value="FBG"/>
    <property type="match status" value="1"/>
</dbReference>
<feature type="chain" id="PRO_5034365269" description="Fibrinogen alpha chain" evidence="21">
    <location>
        <begin position="20"/>
        <end position="840"/>
    </location>
</feature>
<dbReference type="Pfam" id="PF12160">
    <property type="entry name" value="Fibrinogen_aC"/>
    <property type="match status" value="1"/>
</dbReference>
<evidence type="ECO:0000256" key="16">
    <source>
        <dbReference type="ARBA" id="ARBA00023278"/>
    </source>
</evidence>
<keyword evidence="8 21" id="KW-0732">Signal</keyword>
<feature type="domain" description="Fibrinogen C-terminal" evidence="22">
    <location>
        <begin position="583"/>
        <end position="824"/>
    </location>
</feature>
<evidence type="ECO:0000256" key="13">
    <source>
        <dbReference type="ARBA" id="ARBA00023130"/>
    </source>
</evidence>
<dbReference type="InterPro" id="IPR020837">
    <property type="entry name" value="Fibrinogen_CS"/>
</dbReference>
<dbReference type="OrthoDB" id="9945370at2759"/>
<dbReference type="GO" id="GO:0034116">
    <property type="term" value="P:positive regulation of heterotypic cell-cell adhesion"/>
    <property type="evidence" value="ECO:0007669"/>
    <property type="project" value="TreeGrafter"/>
</dbReference>
<feature type="compositionally biased region" description="Low complexity" evidence="20">
    <location>
        <begin position="314"/>
        <end position="360"/>
    </location>
</feature>
<dbReference type="SUPFAM" id="SSF56496">
    <property type="entry name" value="Fibrinogen C-terminal domain-like"/>
    <property type="match status" value="1"/>
</dbReference>
<evidence type="ECO:0000256" key="3">
    <source>
        <dbReference type="ARBA" id="ARBA00022525"/>
    </source>
</evidence>
<evidence type="ECO:0000256" key="9">
    <source>
        <dbReference type="ARBA" id="ARBA00022837"/>
    </source>
</evidence>
<feature type="signal peptide" evidence="21">
    <location>
        <begin position="1"/>
        <end position="19"/>
    </location>
</feature>
<keyword evidence="14" id="KW-1015">Disulfide bond</keyword>
<dbReference type="GO" id="GO:0046872">
    <property type="term" value="F:metal ion binding"/>
    <property type="evidence" value="ECO:0007669"/>
    <property type="project" value="UniProtKB-KW"/>
</dbReference>
<feature type="region of interest" description="Disordered" evidence="20">
    <location>
        <begin position="258"/>
        <end position="393"/>
    </location>
</feature>
<dbReference type="PROSITE" id="PS51406">
    <property type="entry name" value="FIBRINOGEN_C_2"/>
    <property type="match status" value="1"/>
</dbReference>
<dbReference type="InterPro" id="IPR037579">
    <property type="entry name" value="FIB_ANG-like"/>
</dbReference>
<dbReference type="GO" id="GO:0002250">
    <property type="term" value="P:adaptive immune response"/>
    <property type="evidence" value="ECO:0007669"/>
    <property type="project" value="UniProtKB-KW"/>
</dbReference>
<evidence type="ECO:0000313" key="23">
    <source>
        <dbReference type="Proteomes" id="UP000694850"/>
    </source>
</evidence>
<gene>
    <name evidence="24" type="primary">FGA</name>
</gene>
<keyword evidence="23" id="KW-1185">Reference proteome</keyword>
<dbReference type="PROSITE" id="PS00514">
    <property type="entry name" value="FIBRINOGEN_C_1"/>
    <property type="match status" value="1"/>
</dbReference>
<evidence type="ECO:0000256" key="18">
    <source>
        <dbReference type="ARBA" id="ARBA00054782"/>
    </source>
</evidence>
<dbReference type="SUPFAM" id="SSF58010">
    <property type="entry name" value="Fibrinogen coiled-coil and central regions"/>
    <property type="match status" value="1"/>
</dbReference>
<evidence type="ECO:0000256" key="6">
    <source>
        <dbReference type="ARBA" id="ARBA00022696"/>
    </source>
</evidence>
<dbReference type="PANTHER" id="PTHR47221">
    <property type="entry name" value="FIBRINOGEN ALPHA CHAIN"/>
    <property type="match status" value="1"/>
</dbReference>
<proteinExistence type="predicted"/>
<dbReference type="SMART" id="SM01212">
    <property type="entry name" value="Fib_alpha"/>
    <property type="match status" value="1"/>
</dbReference>
<evidence type="ECO:0000256" key="5">
    <source>
        <dbReference type="ARBA" id="ARBA00022588"/>
    </source>
</evidence>
<dbReference type="GeneID" id="103199662"/>
<keyword evidence="12" id="KW-0094">Blood coagulation</keyword>
<evidence type="ECO:0000256" key="11">
    <source>
        <dbReference type="ARBA" id="ARBA00023054"/>
    </source>
</evidence>
<keyword evidence="4" id="KW-0597">Phosphoprotein</keyword>
<dbReference type="NCBIfam" id="NF040941">
    <property type="entry name" value="GGGWT_bact"/>
    <property type="match status" value="1"/>
</dbReference>
<organism evidence="23 24">
    <name type="scientific">Orycteropus afer afer</name>
    <dbReference type="NCBI Taxonomy" id="1230840"/>
    <lineage>
        <taxon>Eukaryota</taxon>
        <taxon>Metazoa</taxon>
        <taxon>Chordata</taxon>
        <taxon>Craniata</taxon>
        <taxon>Vertebrata</taxon>
        <taxon>Euteleostomi</taxon>
        <taxon>Mammalia</taxon>
        <taxon>Eutheria</taxon>
        <taxon>Afrotheria</taxon>
        <taxon>Tubulidentata</taxon>
        <taxon>Orycteropodidae</taxon>
        <taxon>Orycteropus</taxon>
    </lineage>
</organism>
<keyword evidence="10" id="KW-0391">Immunity</keyword>
<dbReference type="InterPro" id="IPR012290">
    <property type="entry name" value="Fibrinogen_a/b/g_coil_dom"/>
</dbReference>
<dbReference type="InterPro" id="IPR002181">
    <property type="entry name" value="Fibrinogen_a/b/g_C_dom"/>
</dbReference>
<dbReference type="Gene3D" id="1.20.5.50">
    <property type="match status" value="1"/>
</dbReference>
<feature type="compositionally biased region" description="Polar residues" evidence="20">
    <location>
        <begin position="293"/>
        <end position="313"/>
    </location>
</feature>
<dbReference type="InterPro" id="IPR014716">
    <property type="entry name" value="Fibrinogen_a/b/g_C_1"/>
</dbReference>
<keyword evidence="3" id="KW-0964">Secreted</keyword>
<evidence type="ECO:0000256" key="12">
    <source>
        <dbReference type="ARBA" id="ARBA00023084"/>
    </source>
</evidence>
<dbReference type="FunFam" id="4.10.530.10:FF:000002">
    <property type="entry name" value="Fibrinogen gamma chain"/>
    <property type="match status" value="1"/>
</dbReference>
<dbReference type="Pfam" id="PF00147">
    <property type="entry name" value="Fibrinogen_C"/>
    <property type="match status" value="1"/>
</dbReference>
<dbReference type="FunFam" id="1.20.5.50:FF:000006">
    <property type="entry name" value="Fibrinogen alpha chain"/>
    <property type="match status" value="1"/>
</dbReference>
<dbReference type="CTD" id="2243"/>
<keyword evidence="13" id="KW-1064">Adaptive immunity</keyword>
<dbReference type="AlphaFoldDB" id="A0A8B7A2M2"/>
<dbReference type="PANTHER" id="PTHR47221:SF3">
    <property type="entry name" value="FIBRINOGEN ALPHA CHAIN"/>
    <property type="match status" value="1"/>
</dbReference>
<dbReference type="Gene3D" id="3.90.215.10">
    <property type="entry name" value="Gamma Fibrinogen, chain A, domain 1"/>
    <property type="match status" value="1"/>
</dbReference>
<dbReference type="GO" id="GO:0070527">
    <property type="term" value="P:platelet aggregation"/>
    <property type="evidence" value="ECO:0007669"/>
    <property type="project" value="TreeGrafter"/>
</dbReference>
<protein>
    <recommendedName>
        <fullName evidence="2">Fibrinogen alpha chain</fullName>
    </recommendedName>
</protein>
<comment type="subunit">
    <text evidence="17">Heterohexamer; disulfide linked. Contains 2 sets of 3 non-identical chains (alpha, beta and gamma). The 2 heterotrimers are in head to head conformation with the N-termini in a small central domain.</text>
</comment>
<dbReference type="GO" id="GO:0071944">
    <property type="term" value="C:cell periphery"/>
    <property type="evidence" value="ECO:0007669"/>
    <property type="project" value="UniProtKB-ARBA"/>
</dbReference>
<evidence type="ECO:0000256" key="10">
    <source>
        <dbReference type="ARBA" id="ARBA00022859"/>
    </source>
</evidence>
<dbReference type="GO" id="GO:0005577">
    <property type="term" value="C:fibrinogen complex"/>
    <property type="evidence" value="ECO:0007669"/>
    <property type="project" value="InterPro"/>
</dbReference>
<keyword evidence="11 19" id="KW-0175">Coiled coil</keyword>
<dbReference type="GO" id="GO:0072377">
    <property type="term" value="P:blood coagulation, common pathway"/>
    <property type="evidence" value="ECO:0007669"/>
    <property type="project" value="TreeGrafter"/>
</dbReference>
<dbReference type="GO" id="GO:0030674">
    <property type="term" value="F:protein-macromolecule adaptor activity"/>
    <property type="evidence" value="ECO:0007669"/>
    <property type="project" value="TreeGrafter"/>
</dbReference>
<evidence type="ECO:0000256" key="7">
    <source>
        <dbReference type="ARBA" id="ARBA00022723"/>
    </source>
</evidence>
<evidence type="ECO:0000256" key="20">
    <source>
        <dbReference type="SAM" id="MobiDB-lite"/>
    </source>
</evidence>
<reference evidence="24" key="1">
    <citation type="submission" date="2025-08" db="UniProtKB">
        <authorList>
            <consortium name="RefSeq"/>
        </authorList>
    </citation>
    <scope>IDENTIFICATION</scope>
</reference>
<sequence>MVSVRIFCLVLTVVGTVWTANTDEGDFLAEGAGVRGPRVVEKQQSACKETNWPFCSDDDWNNKCPSGCRMKGLIDEVNHDFTNRIEKLENILLDFQKNNKDSNSVTRNIMELLRGDFAAANNKDNVYNQASEDLRSRIEVLRRKVIEQVQRIQLLQKNVRLQMVEMKQLEVDIDIKIRSCKGSCSRSLAHNVDLKDYEDHQRQLEQVMAKNLLPPRERTHLPLLKMSPVTDLVPGDFKSQLQKAPPEWRTLVETKQMKMELERPGRDGPARGDSYGTGSEPESSRKPGLGSTGHWNPGSSGTWNPGSSDTRNPGSSGTWSTGSSDTRNPGSSGTWSTGSSDTRNPGSSGTWSAGSSGHGSFRPDTSDFGNTRPTNPDWGEFEEVPGSINPGKVKEFHTGKLVTSKGEKELRIGEKVAQPSLTTSSGTITTRHSCSKTITKTVIGPDGRREVIKEVVNSEDGSDCGDATNLDTYRTLMGTGGLDEFRLRHPMEAAFFDTDSTGKTSLGTLSTTFKEFERRTQSGGSASDIFTDLGVSEFPSSGKTSTHKKQFVASRTFETKTHKMADEAGSEDLRGAHSTTRSDTKTRLTRDCDDVLQTHPSGAKSGIFSIKLPGSSKIFSVYCDQETGLGGWLMIQQRMDGSLNFNRTWQDYKRGFGSLNDKGEGEFWLGNEKLHILTLRGSVLRVELEDWEGNAAYAEYHFQVGPEAEGYALQVSSFEGTAGDALVEGSAEEGPEYTSHAGMQFSTFDRDADQWEENCAEVYGGGWWYNNCQAANLNGIYYSGGSYDPRNNSPYEIENGVVWIPFRGADYSLRAVRMKIRPLVTQKTEESGTGSTLVFV</sequence>
<feature type="region of interest" description="Disordered" evidence="20">
    <location>
        <begin position="565"/>
        <end position="586"/>
    </location>
</feature>
<evidence type="ECO:0000256" key="8">
    <source>
        <dbReference type="ARBA" id="ARBA00022729"/>
    </source>
</evidence>
<keyword evidence="6" id="KW-0356">Hemostasis</keyword>